<evidence type="ECO:0000256" key="6">
    <source>
        <dbReference type="ARBA" id="ARBA00022824"/>
    </source>
</evidence>
<feature type="domain" description="C2" evidence="14">
    <location>
        <begin position="508"/>
        <end position="632"/>
    </location>
</feature>
<dbReference type="EMBL" id="CR382123">
    <property type="protein sequence ID" value="CAH01670.1"/>
    <property type="molecule type" value="Genomic_DNA"/>
</dbReference>
<dbReference type="eggNOG" id="KOG1012">
    <property type="taxonomic scope" value="Eukaryota"/>
</dbReference>
<dbReference type="InterPro" id="IPR035892">
    <property type="entry name" value="C2_domain_sf"/>
</dbReference>
<dbReference type="HOGENOM" id="CLU_001661_1_1_1"/>
<organism evidence="16 17">
    <name type="scientific">Kluyveromyces lactis (strain ATCC 8585 / CBS 2359 / DSM 70799 / NBRC 1267 / NRRL Y-1140 / WM37)</name>
    <name type="common">Yeast</name>
    <name type="synonym">Candida sphaerica</name>
    <dbReference type="NCBI Taxonomy" id="284590"/>
    <lineage>
        <taxon>Eukaryota</taxon>
        <taxon>Fungi</taxon>
        <taxon>Dikarya</taxon>
        <taxon>Ascomycota</taxon>
        <taxon>Saccharomycotina</taxon>
        <taxon>Saccharomycetes</taxon>
        <taxon>Saccharomycetales</taxon>
        <taxon>Saccharomycetaceae</taxon>
        <taxon>Kluyveromyces</taxon>
    </lineage>
</organism>
<evidence type="ECO:0000256" key="12">
    <source>
        <dbReference type="SAM" id="MobiDB-lite"/>
    </source>
</evidence>
<dbReference type="PANTHER" id="PTHR46980:SF2">
    <property type="entry name" value="TRICALBIN-1-RELATED"/>
    <property type="match status" value="1"/>
</dbReference>
<keyword evidence="3" id="KW-0597">Phosphoprotein</keyword>
<dbReference type="OMA" id="RIPEWYR"/>
<dbReference type="InterPro" id="IPR037756">
    <property type="entry name" value="C2D_Tricalbin"/>
</dbReference>
<dbReference type="InterPro" id="IPR031468">
    <property type="entry name" value="SMP_LBD"/>
</dbReference>
<feature type="transmembrane region" description="Helical" evidence="13">
    <location>
        <begin position="104"/>
        <end position="121"/>
    </location>
</feature>
<evidence type="ECO:0000256" key="8">
    <source>
        <dbReference type="ARBA" id="ARBA00023055"/>
    </source>
</evidence>
<dbReference type="InterPro" id="IPR037762">
    <property type="entry name" value="C2C_Tricalbin"/>
</dbReference>
<evidence type="ECO:0000256" key="11">
    <source>
        <dbReference type="SAM" id="Coils"/>
    </source>
</evidence>
<dbReference type="Proteomes" id="UP000000598">
    <property type="component" value="Chromosome C"/>
</dbReference>
<keyword evidence="9" id="KW-0446">Lipid-binding</keyword>
<keyword evidence="10 13" id="KW-0472">Membrane</keyword>
<evidence type="ECO:0000256" key="13">
    <source>
        <dbReference type="SAM" id="Phobius"/>
    </source>
</evidence>
<dbReference type="InParanoid" id="Q6CTC0"/>
<evidence type="ECO:0000256" key="1">
    <source>
        <dbReference type="ARBA" id="ARBA00004586"/>
    </source>
</evidence>
<evidence type="ECO:0000313" key="17">
    <source>
        <dbReference type="Proteomes" id="UP000000598"/>
    </source>
</evidence>
<feature type="transmembrane region" description="Helical" evidence="13">
    <location>
        <begin position="127"/>
        <end position="144"/>
    </location>
</feature>
<sequence length="1173" mass="130827">MASAGTDIVNPASGEQVVQVDGVDKLAPTAALSSDAGNVSEEKQVDPAKTSSEVRPVIDATYVGWKQMGGWEESDTLTFEDELLGVNEETFLDNVIPDKAYGDWYHAVGIFFMGGFLSFLLGKFKFSLGPVFFIILATAVFYRTSVKKYRMSIRELAQKEFVVQKVEDDYESMEWLNSFLDKYWPIIEPSVSQIVVEQVNEQIAVNEAIPAFVKALWIDRFTLGIKPPRIDLVKTFQNTELDVVVMDFGMSFTPHDLSDLTSKQLRNYVNQTVVLKAKLFGLTVPVVVADIAFKARVRVRMKLMTPFPHIETVNIQFLDVPDIDFVCKLLGNTVFNWEIMSIPGLLPLARELARKYLGPLFLPPFSLQLNIPQLVSGSALSIGVLELTVKNAKDLKRSNLMNISVDPYLQFSIGGRVLGKTRTVKDTLNPVWNESMFILLASFTDPLEITVYDKREHLKDKVLGRIYYNLSSLHDTPLQKNVSSHFIRNSKPVGDLFFDMKFHATLESKKLPDGTVEEVPDLNTGITKITIEEAKDLDETGKAVNSYVELFVNSKLVLTTSTIKKSEKPSWAAPYEAVVTDRRKTRIKLVVKNDKGDIISSTVQTLNDLIDRTLVAKEWIPLKNGKSSLKISTQWKPVSLDIGSNDVAYTPPVGVLRILLNKATGLKNLEKFGTIDPYARVLVNNLPKGRTNVVESTVNPVWNEAIYVAVSSSNQKVSIECLDVEYAGEDRSLGKVDIPISDMFQKGSDDKYIAHIDDEPKTGNLVSKKGAKGVITYYASFYPAVPVLSLEEIQEMDEISKKKANWEKSKAEFEKIGDKKNVELKAKLDEEEEELKELEDMYSSKMKLDLDELLQYNSGVLSVYILSGELPQQGCYLQAFFDANGYARFVSQKSPTRSFRSGMVGDVIIKELEWSTTTFRVSKDKNLNKAEDCLCEVTIPTIELLKNCYYKPSILSLTGPSSAKIMVQVSWFPISVTKLPQSDLITNCGDLKINIKSANDLISSDRNGKSDPFVKLYLNDNGSPFYKTKTIKKTLDPTWNESCTVQVANRVNNYLKIKIMDWDAGNKDDNIGEAILPLSKIDPENPTELDIPLVLPSEKKEDAGVVHLSFEFQPRYVLAVTRKETKIGDLAGKGFSAGLQAGTTVIGGGLGAVGKIKKGIFGGKKKDDETEKD</sequence>
<dbReference type="SUPFAM" id="SSF49562">
    <property type="entry name" value="C2 domain (Calcium/lipid-binding domain, CaLB)"/>
    <property type="match status" value="4"/>
</dbReference>
<dbReference type="InterPro" id="IPR056910">
    <property type="entry name" value="TCB1-3_C2"/>
</dbReference>
<keyword evidence="5" id="KW-0677">Repeat</keyword>
<keyword evidence="2" id="KW-0813">Transport</keyword>
<dbReference type="InterPro" id="IPR000008">
    <property type="entry name" value="C2_dom"/>
</dbReference>
<dbReference type="Pfam" id="PF24920">
    <property type="entry name" value="C2_TCB1"/>
    <property type="match status" value="1"/>
</dbReference>
<dbReference type="GO" id="GO:0006869">
    <property type="term" value="P:lipid transport"/>
    <property type="evidence" value="ECO:0007669"/>
    <property type="project" value="UniProtKB-KW"/>
</dbReference>
<keyword evidence="11" id="KW-0175">Coiled coil</keyword>
<keyword evidence="4 13" id="KW-0812">Transmembrane</keyword>
<dbReference type="InterPro" id="IPR037761">
    <property type="entry name" value="C2A_Tricalbin"/>
</dbReference>
<dbReference type="KEGG" id="kla:KLLA0_C13860g"/>
<evidence type="ECO:0000256" key="9">
    <source>
        <dbReference type="ARBA" id="ARBA00023121"/>
    </source>
</evidence>
<name>Q6CTC0_KLULA</name>
<evidence type="ECO:0000256" key="7">
    <source>
        <dbReference type="ARBA" id="ARBA00022989"/>
    </source>
</evidence>
<dbReference type="CDD" id="cd04044">
    <property type="entry name" value="C2A_Tricalbin-like"/>
    <property type="match status" value="1"/>
</dbReference>
<feature type="domain" description="C2" evidence="14">
    <location>
        <begin position="363"/>
        <end position="486"/>
    </location>
</feature>
<feature type="domain" description="SMP-LTD" evidence="15">
    <location>
        <begin position="169"/>
        <end position="372"/>
    </location>
</feature>
<evidence type="ECO:0000256" key="5">
    <source>
        <dbReference type="ARBA" id="ARBA00022737"/>
    </source>
</evidence>
<keyword evidence="8" id="KW-0445">Lipid transport</keyword>
<dbReference type="STRING" id="284590.Q6CTC0"/>
<dbReference type="GO" id="GO:0071944">
    <property type="term" value="C:cell periphery"/>
    <property type="evidence" value="ECO:0007669"/>
    <property type="project" value="UniProtKB-ARBA"/>
</dbReference>
<evidence type="ECO:0000256" key="4">
    <source>
        <dbReference type="ARBA" id="ARBA00022692"/>
    </source>
</evidence>
<protein>
    <submittedName>
        <fullName evidence="16">KLLA0C13860p</fullName>
    </submittedName>
</protein>
<dbReference type="CDD" id="cd04040">
    <property type="entry name" value="C2D_Tricalbin-like"/>
    <property type="match status" value="1"/>
</dbReference>
<dbReference type="FunCoup" id="Q6CTC0">
    <property type="interactions" value="175"/>
</dbReference>
<keyword evidence="6" id="KW-0256">Endoplasmic reticulum</keyword>
<evidence type="ECO:0000313" key="16">
    <source>
        <dbReference type="EMBL" id="CAH01670.1"/>
    </source>
</evidence>
<keyword evidence="17" id="KW-1185">Reference proteome</keyword>
<dbReference type="PROSITE" id="PS50004">
    <property type="entry name" value="C2"/>
    <property type="match status" value="4"/>
</dbReference>
<comment type="subcellular location">
    <subcellularLocation>
        <location evidence="1">Endoplasmic reticulum membrane</location>
    </subcellularLocation>
</comment>
<dbReference type="PRINTS" id="PR00360">
    <property type="entry name" value="C2DOMAIN"/>
</dbReference>
<dbReference type="CDD" id="cd04045">
    <property type="entry name" value="C2C_Tricalbin-like"/>
    <property type="match status" value="1"/>
</dbReference>
<dbReference type="Gene3D" id="2.60.40.150">
    <property type="entry name" value="C2 domain"/>
    <property type="match status" value="4"/>
</dbReference>
<dbReference type="SMR" id="Q6CTC0"/>
<accession>Q6CTC0</accession>
<dbReference type="GO" id="GO:0008289">
    <property type="term" value="F:lipid binding"/>
    <property type="evidence" value="ECO:0007669"/>
    <property type="project" value="UniProtKB-KW"/>
</dbReference>
<dbReference type="InterPro" id="IPR017147">
    <property type="entry name" value="Tricalbin"/>
</dbReference>
<dbReference type="PANTHER" id="PTHR46980">
    <property type="entry name" value="TRICALBIN-1-RELATED"/>
    <property type="match status" value="1"/>
</dbReference>
<dbReference type="Pfam" id="PF00168">
    <property type="entry name" value="C2"/>
    <property type="match status" value="4"/>
</dbReference>
<dbReference type="AlphaFoldDB" id="Q6CTC0"/>
<feature type="region of interest" description="Disordered" evidence="12">
    <location>
        <begin position="31"/>
        <end position="50"/>
    </location>
</feature>
<keyword evidence="7 13" id="KW-1133">Transmembrane helix</keyword>
<dbReference type="SMART" id="SM00239">
    <property type="entry name" value="C2"/>
    <property type="match status" value="4"/>
</dbReference>
<feature type="domain" description="C2" evidence="14">
    <location>
        <begin position="970"/>
        <end position="1091"/>
    </location>
</feature>
<dbReference type="GO" id="GO:0061817">
    <property type="term" value="P:endoplasmic reticulum-plasma membrane tethering"/>
    <property type="evidence" value="ECO:0007669"/>
    <property type="project" value="InterPro"/>
</dbReference>
<dbReference type="PIRSF" id="PIRSF037232">
    <property type="entry name" value="Tricalbin"/>
    <property type="match status" value="1"/>
</dbReference>
<reference evidence="16 17" key="1">
    <citation type="journal article" date="2004" name="Nature">
        <title>Genome evolution in yeasts.</title>
        <authorList>
            <consortium name="Genolevures"/>
            <person name="Dujon B."/>
            <person name="Sherman D."/>
            <person name="Fischer G."/>
            <person name="Durrens P."/>
            <person name="Casaregola S."/>
            <person name="Lafontaine I."/>
            <person name="de Montigny J."/>
            <person name="Marck C."/>
            <person name="Neuveglise C."/>
            <person name="Talla E."/>
            <person name="Goffard N."/>
            <person name="Frangeul L."/>
            <person name="Aigle M."/>
            <person name="Anthouard V."/>
            <person name="Babour A."/>
            <person name="Barbe V."/>
            <person name="Barnay S."/>
            <person name="Blanchin S."/>
            <person name="Beckerich J.M."/>
            <person name="Beyne E."/>
            <person name="Bleykasten C."/>
            <person name="Boisrame A."/>
            <person name="Boyer J."/>
            <person name="Cattolico L."/>
            <person name="Confanioleri F."/>
            <person name="de Daruvar A."/>
            <person name="Despons L."/>
            <person name="Fabre E."/>
            <person name="Fairhead C."/>
            <person name="Ferry-Dumazet H."/>
            <person name="Groppi A."/>
            <person name="Hantraye F."/>
            <person name="Hennequin C."/>
            <person name="Jauniaux N."/>
            <person name="Joyet P."/>
            <person name="Kachouri R."/>
            <person name="Kerrest A."/>
            <person name="Koszul R."/>
            <person name="Lemaire M."/>
            <person name="Lesur I."/>
            <person name="Ma L."/>
            <person name="Muller H."/>
            <person name="Nicaud J.M."/>
            <person name="Nikolski M."/>
            <person name="Oztas S."/>
            <person name="Ozier-Kalogeropoulos O."/>
            <person name="Pellenz S."/>
            <person name="Potier S."/>
            <person name="Richard G.F."/>
            <person name="Straub M.L."/>
            <person name="Suleau A."/>
            <person name="Swennene D."/>
            <person name="Tekaia F."/>
            <person name="Wesolowski-Louvel M."/>
            <person name="Westhof E."/>
            <person name="Wirth B."/>
            <person name="Zeniou-Meyer M."/>
            <person name="Zivanovic I."/>
            <person name="Bolotin-Fukuhara M."/>
            <person name="Thierry A."/>
            <person name="Bouchier C."/>
            <person name="Caudron B."/>
            <person name="Scarpelli C."/>
            <person name="Gaillardin C."/>
            <person name="Weissenbach J."/>
            <person name="Wincker P."/>
            <person name="Souciet J.L."/>
        </authorList>
    </citation>
    <scope>NUCLEOTIDE SEQUENCE [LARGE SCALE GENOMIC DNA]</scope>
    <source>
        <strain evidence="17">ATCC 8585 / CBS 2359 / DSM 70799 / NBRC 1267 / NRRL Y-1140 / WM37</strain>
    </source>
</reference>
<dbReference type="PaxDb" id="284590-Q6CTC0"/>
<dbReference type="GO" id="GO:0005789">
    <property type="term" value="C:endoplasmic reticulum membrane"/>
    <property type="evidence" value="ECO:0007669"/>
    <property type="project" value="UniProtKB-SubCell"/>
</dbReference>
<feature type="coiled-coil region" evidence="11">
    <location>
        <begin position="796"/>
        <end position="848"/>
    </location>
</feature>
<feature type="domain" description="C2" evidence="14">
    <location>
        <begin position="634"/>
        <end position="753"/>
    </location>
</feature>
<gene>
    <name evidence="16" type="ORF">KLLA0_C13860g</name>
</gene>
<evidence type="ECO:0000259" key="14">
    <source>
        <dbReference type="PROSITE" id="PS50004"/>
    </source>
</evidence>
<evidence type="ECO:0000256" key="3">
    <source>
        <dbReference type="ARBA" id="ARBA00022553"/>
    </source>
</evidence>
<evidence type="ECO:0000256" key="2">
    <source>
        <dbReference type="ARBA" id="ARBA00022448"/>
    </source>
</evidence>
<proteinExistence type="predicted"/>
<evidence type="ECO:0000256" key="10">
    <source>
        <dbReference type="ARBA" id="ARBA00023136"/>
    </source>
</evidence>
<evidence type="ECO:0000259" key="15">
    <source>
        <dbReference type="PROSITE" id="PS51847"/>
    </source>
</evidence>
<dbReference type="InterPro" id="IPR037765">
    <property type="entry name" value="C2B_Tricalbin"/>
</dbReference>
<dbReference type="PROSITE" id="PS51847">
    <property type="entry name" value="SMP"/>
    <property type="match status" value="1"/>
</dbReference>
<dbReference type="CDD" id="cd04052">
    <property type="entry name" value="C2B_Tricalbin-like"/>
    <property type="match status" value="1"/>
</dbReference>
<dbReference type="CDD" id="cd21678">
    <property type="entry name" value="SMP_TCB"/>
    <property type="match status" value="1"/>
</dbReference>
<dbReference type="InterPro" id="IPR052455">
    <property type="entry name" value="Tricalbin_domain"/>
</dbReference>
<dbReference type="FunFam" id="2.60.40.150:FF:000217">
    <property type="entry name" value="Tcb1p"/>
    <property type="match status" value="1"/>
</dbReference>